<evidence type="ECO:0000313" key="8">
    <source>
        <dbReference type="Proteomes" id="UP000230709"/>
    </source>
</evidence>
<name>A0A2D2CXN9_METT3</name>
<organism evidence="7 8">
    <name type="scientific">Methylosinus trichosporium (strain ATCC 35070 / NCIMB 11131 / UNIQEM 75 / OB3b)</name>
    <dbReference type="NCBI Taxonomy" id="595536"/>
    <lineage>
        <taxon>Bacteria</taxon>
        <taxon>Pseudomonadati</taxon>
        <taxon>Pseudomonadota</taxon>
        <taxon>Alphaproteobacteria</taxon>
        <taxon>Hyphomicrobiales</taxon>
        <taxon>Methylocystaceae</taxon>
        <taxon>Methylosinus</taxon>
    </lineage>
</organism>
<dbReference type="NCBIfam" id="TIGR02937">
    <property type="entry name" value="sigma70-ECF"/>
    <property type="match status" value="1"/>
</dbReference>
<dbReference type="GO" id="GO:0016987">
    <property type="term" value="F:sigma factor activity"/>
    <property type="evidence" value="ECO:0007669"/>
    <property type="project" value="UniProtKB-KW"/>
</dbReference>
<comment type="similarity">
    <text evidence="1">Belongs to the sigma-70 factor family. ECF subfamily.</text>
</comment>
<dbReference type="KEGG" id="mtw:CQW49_05880"/>
<keyword evidence="2" id="KW-0805">Transcription regulation</keyword>
<dbReference type="RefSeq" id="WP_003614615.1">
    <property type="nucleotide sequence ID" value="NZ_ADVE02000001.1"/>
</dbReference>
<dbReference type="Pfam" id="PF08281">
    <property type="entry name" value="Sigma70_r4_2"/>
    <property type="match status" value="1"/>
</dbReference>
<evidence type="ECO:0000256" key="3">
    <source>
        <dbReference type="ARBA" id="ARBA00023082"/>
    </source>
</evidence>
<dbReference type="PANTHER" id="PTHR43133:SF63">
    <property type="entry name" value="RNA POLYMERASE SIGMA FACTOR FECI-RELATED"/>
    <property type="match status" value="1"/>
</dbReference>
<dbReference type="GO" id="GO:0006352">
    <property type="term" value="P:DNA-templated transcription initiation"/>
    <property type="evidence" value="ECO:0007669"/>
    <property type="project" value="InterPro"/>
</dbReference>
<dbReference type="InterPro" id="IPR039425">
    <property type="entry name" value="RNA_pol_sigma-70-like"/>
</dbReference>
<protein>
    <submittedName>
        <fullName evidence="7">RNA polymerase sigma factor</fullName>
    </submittedName>
</protein>
<dbReference type="InterPro" id="IPR013324">
    <property type="entry name" value="RNA_pol_sigma_r3/r4-like"/>
</dbReference>
<dbReference type="Gene3D" id="1.10.10.10">
    <property type="entry name" value="Winged helix-like DNA-binding domain superfamily/Winged helix DNA-binding domain"/>
    <property type="match status" value="1"/>
</dbReference>
<dbReference type="InterPro" id="IPR007627">
    <property type="entry name" value="RNA_pol_sigma70_r2"/>
</dbReference>
<evidence type="ECO:0000256" key="2">
    <source>
        <dbReference type="ARBA" id="ARBA00023015"/>
    </source>
</evidence>
<dbReference type="AlphaFoldDB" id="A0A2D2CXN9"/>
<evidence type="ECO:0000256" key="1">
    <source>
        <dbReference type="ARBA" id="ARBA00010641"/>
    </source>
</evidence>
<feature type="domain" description="RNA polymerase sigma-70 region 2" evidence="5">
    <location>
        <begin position="11"/>
        <end position="74"/>
    </location>
</feature>
<feature type="domain" description="RNA polymerase sigma factor 70 region 4 type 2" evidence="6">
    <location>
        <begin position="110"/>
        <end position="162"/>
    </location>
</feature>
<evidence type="ECO:0000313" key="7">
    <source>
        <dbReference type="EMBL" id="ATQ67476.1"/>
    </source>
</evidence>
<gene>
    <name evidence="7" type="ORF">CQW49_05880</name>
</gene>
<dbReference type="Gene3D" id="1.10.1740.10">
    <property type="match status" value="1"/>
</dbReference>
<evidence type="ECO:0000259" key="6">
    <source>
        <dbReference type="Pfam" id="PF08281"/>
    </source>
</evidence>
<sequence length="172" mass="19603">MLGVLVRDLQRSEERRLHRFFLQRLRNWADAADATQETFLRLLSSAPRAAVDNPKAYLFQTARHIAFDHALRLRKRAGVECPVADPQAVLCVPCDAPSPEKTLIDQQQLRLFEEALLRLPARARTALLLSRIEGWTYPLIAEHLGVSANTVYNDVRMAMAHCMSVMARLERD</sequence>
<dbReference type="PANTHER" id="PTHR43133">
    <property type="entry name" value="RNA POLYMERASE ECF-TYPE SIGMA FACTO"/>
    <property type="match status" value="1"/>
</dbReference>
<keyword evidence="4" id="KW-0804">Transcription</keyword>
<dbReference type="InterPro" id="IPR013249">
    <property type="entry name" value="RNA_pol_sigma70_r4_t2"/>
</dbReference>
<evidence type="ECO:0000259" key="5">
    <source>
        <dbReference type="Pfam" id="PF04542"/>
    </source>
</evidence>
<dbReference type="STRING" id="595536.GCA_000178815_03983"/>
<dbReference type="GO" id="GO:0003677">
    <property type="term" value="F:DNA binding"/>
    <property type="evidence" value="ECO:0007669"/>
    <property type="project" value="InterPro"/>
</dbReference>
<dbReference type="InterPro" id="IPR013325">
    <property type="entry name" value="RNA_pol_sigma_r2"/>
</dbReference>
<keyword evidence="3" id="KW-0731">Sigma factor</keyword>
<reference evidence="8" key="1">
    <citation type="submission" date="2017-10" db="EMBL/GenBank/DDBJ databases">
        <title>Completed PacBio SMRT sequence of Methylosinus trichosporium OB3b reveals presence of a third large plasmid.</title>
        <authorList>
            <person name="Charles T.C."/>
            <person name="Lynch M.D.J."/>
            <person name="Heil J.R."/>
            <person name="Cheng J."/>
        </authorList>
    </citation>
    <scope>NUCLEOTIDE SEQUENCE [LARGE SCALE GENOMIC DNA]</scope>
    <source>
        <strain evidence="8">OB3b</strain>
    </source>
</reference>
<dbReference type="InterPro" id="IPR014284">
    <property type="entry name" value="RNA_pol_sigma-70_dom"/>
</dbReference>
<dbReference type="SUPFAM" id="SSF88946">
    <property type="entry name" value="Sigma2 domain of RNA polymerase sigma factors"/>
    <property type="match status" value="1"/>
</dbReference>
<evidence type="ECO:0000256" key="4">
    <source>
        <dbReference type="ARBA" id="ARBA00023163"/>
    </source>
</evidence>
<proteinExistence type="inferred from homology"/>
<accession>A0A2D2CXN9</accession>
<dbReference type="EMBL" id="CP023737">
    <property type="protein sequence ID" value="ATQ67476.1"/>
    <property type="molecule type" value="Genomic_DNA"/>
</dbReference>
<dbReference type="Pfam" id="PF04542">
    <property type="entry name" value="Sigma70_r2"/>
    <property type="match status" value="1"/>
</dbReference>
<dbReference type="InterPro" id="IPR036388">
    <property type="entry name" value="WH-like_DNA-bd_sf"/>
</dbReference>
<dbReference type="SUPFAM" id="SSF88659">
    <property type="entry name" value="Sigma3 and sigma4 domains of RNA polymerase sigma factors"/>
    <property type="match status" value="1"/>
</dbReference>
<keyword evidence="8" id="KW-1185">Reference proteome</keyword>
<dbReference type="Proteomes" id="UP000230709">
    <property type="component" value="Chromosome"/>
</dbReference>